<organism evidence="2 3">
    <name type="scientific">Oleispira antarctica RB-8</name>
    <dbReference type="NCBI Taxonomy" id="698738"/>
    <lineage>
        <taxon>Bacteria</taxon>
        <taxon>Pseudomonadati</taxon>
        <taxon>Pseudomonadota</taxon>
        <taxon>Gammaproteobacteria</taxon>
        <taxon>Oceanospirillales</taxon>
        <taxon>Oceanospirillaceae</taxon>
        <taxon>Oleispira</taxon>
    </lineage>
</organism>
<protein>
    <submittedName>
        <fullName evidence="2">Uncharacterized protein</fullName>
    </submittedName>
</protein>
<keyword evidence="3" id="KW-1185">Reference proteome</keyword>
<evidence type="ECO:0000313" key="3">
    <source>
        <dbReference type="Proteomes" id="UP000032749"/>
    </source>
</evidence>
<gene>
    <name evidence="2" type="ORF">OLEAN_C00970</name>
</gene>
<name>R4YMG1_OLEAN</name>
<dbReference type="OrthoDB" id="9863342at2"/>
<evidence type="ECO:0000256" key="1">
    <source>
        <dbReference type="SAM" id="SignalP"/>
    </source>
</evidence>
<dbReference type="STRING" id="698738.OLEAN_C00970"/>
<dbReference type="HOGENOM" id="CLU_1123641_0_0_6"/>
<dbReference type="Proteomes" id="UP000032749">
    <property type="component" value="Chromosome"/>
</dbReference>
<dbReference type="EMBL" id="FO203512">
    <property type="protein sequence ID" value="CCK74273.1"/>
    <property type="molecule type" value="Genomic_DNA"/>
</dbReference>
<proteinExistence type="predicted"/>
<accession>R4YMG1</accession>
<keyword evidence="1" id="KW-0732">Signal</keyword>
<reference evidence="2 3" key="1">
    <citation type="journal article" date="2013" name="Nat. Commun.">
        <title>Genome sequence and functional genomic analysis of the oil-degrading bacterium Oleispira antarctica.</title>
        <authorList>
            <person name="Kube M."/>
            <person name="Chernikova T.N."/>
            <person name="Al-Ramahi Y."/>
            <person name="Beloqui A."/>
            <person name="Lopez-Cortez N."/>
            <person name="Guazzaroni M.E."/>
            <person name="Heipieper H.J."/>
            <person name="Klages S."/>
            <person name="Kotsyurbenko O.R."/>
            <person name="Langer I."/>
            <person name="Nechitaylo T.Y."/>
            <person name="Lunsdorf H."/>
            <person name="Fernandez M."/>
            <person name="Juarez S."/>
            <person name="Ciordia S."/>
            <person name="Singer A."/>
            <person name="Kagan O."/>
            <person name="Egorova O."/>
            <person name="Petit P.A."/>
            <person name="Stogios P."/>
            <person name="Kim Y."/>
            <person name="Tchigvintsev A."/>
            <person name="Flick R."/>
            <person name="Denaro R."/>
            <person name="Genovese M."/>
            <person name="Albar J.P."/>
            <person name="Reva O.N."/>
            <person name="Martinez-Gomariz M."/>
            <person name="Tran H."/>
            <person name="Ferrer M."/>
            <person name="Savchenko A."/>
            <person name="Yakunin A.F."/>
            <person name="Yakimov M.M."/>
            <person name="Golyshina O.V."/>
            <person name="Reinhardt R."/>
            <person name="Golyshin P.N."/>
        </authorList>
    </citation>
    <scope>NUCLEOTIDE SEQUENCE [LARGE SCALE GENOMIC DNA]</scope>
</reference>
<feature type="chain" id="PRO_5004383284" evidence="1">
    <location>
        <begin position="24"/>
        <end position="247"/>
    </location>
</feature>
<dbReference type="AlphaFoldDB" id="R4YMG1"/>
<feature type="signal peptide" evidence="1">
    <location>
        <begin position="1"/>
        <end position="23"/>
    </location>
</feature>
<dbReference type="KEGG" id="oai:OLEAN_C00970"/>
<evidence type="ECO:0000313" key="2">
    <source>
        <dbReference type="EMBL" id="CCK74273.1"/>
    </source>
</evidence>
<sequence>MKHLFAQAVIIFSFFTLSSVSSAEIREDGNLAQEIVLLEANSYRVVTEFNVYAMQKDKKSEQRLFDVLATGDQLSSLFAEQSTELAPSWAKYRSFARANYKQAQGDTYIFNDMRALHQKLLTIISTVKKQVNSDLLPAKDLYRVNGVLLIEQLASEYLEMSAATFGAFGFAGSEQAIKIEVRSEAFEQVIDELNKLYVDDADKLKAIKKLALRWRFIKSTLLAYNQRSAPFAVARTVGYIRKQLAAI</sequence>